<comment type="caution">
    <text evidence="2">The sequence shown here is derived from an EMBL/GenBank/DDBJ whole genome shotgun (WGS) entry which is preliminary data.</text>
</comment>
<reference evidence="2" key="1">
    <citation type="journal article" date="2021" name="PeerJ">
        <title>Extensive microbial diversity within the chicken gut microbiome revealed by metagenomics and culture.</title>
        <authorList>
            <person name="Gilroy R."/>
            <person name="Ravi A."/>
            <person name="Getino M."/>
            <person name="Pursley I."/>
            <person name="Horton D.L."/>
            <person name="Alikhan N.F."/>
            <person name="Baker D."/>
            <person name="Gharbi K."/>
            <person name="Hall N."/>
            <person name="Watson M."/>
            <person name="Adriaenssens E.M."/>
            <person name="Foster-Nyarko E."/>
            <person name="Jarju S."/>
            <person name="Secka A."/>
            <person name="Antonio M."/>
            <person name="Oren A."/>
            <person name="Chaudhuri R.R."/>
            <person name="La Ragione R."/>
            <person name="Hildebrand F."/>
            <person name="Pallen M.J."/>
        </authorList>
    </citation>
    <scope>NUCLEOTIDE SEQUENCE</scope>
    <source>
        <strain evidence="2">ChiGjej3B3-7470</strain>
    </source>
</reference>
<feature type="domain" description="DUF559" evidence="1">
    <location>
        <begin position="183"/>
        <end position="267"/>
    </location>
</feature>
<dbReference type="Proteomes" id="UP000712713">
    <property type="component" value="Unassembled WGS sequence"/>
</dbReference>
<reference evidence="2" key="2">
    <citation type="submission" date="2021-09" db="EMBL/GenBank/DDBJ databases">
        <authorList>
            <person name="Gilroy R."/>
        </authorList>
    </citation>
    <scope>NUCLEOTIDE SEQUENCE</scope>
    <source>
        <strain evidence="2">ChiGjej3B3-7470</strain>
    </source>
</reference>
<dbReference type="SUPFAM" id="SSF52980">
    <property type="entry name" value="Restriction endonuclease-like"/>
    <property type="match status" value="1"/>
</dbReference>
<gene>
    <name evidence="2" type="ORF">K8V15_04815</name>
</gene>
<evidence type="ECO:0000259" key="1">
    <source>
        <dbReference type="Pfam" id="PF04480"/>
    </source>
</evidence>
<dbReference type="EMBL" id="DYZF01000119">
    <property type="protein sequence ID" value="HJE51287.1"/>
    <property type="molecule type" value="Genomic_DNA"/>
</dbReference>
<keyword evidence="2" id="KW-0255">Endonuclease</keyword>
<evidence type="ECO:0000313" key="2">
    <source>
        <dbReference type="EMBL" id="HJE51287.1"/>
    </source>
</evidence>
<protein>
    <submittedName>
        <fullName evidence="2">Endonuclease domain-containing protein</fullName>
    </submittedName>
</protein>
<dbReference type="Gene3D" id="3.40.960.10">
    <property type="entry name" value="VSR Endonuclease"/>
    <property type="match status" value="1"/>
</dbReference>
<dbReference type="InterPro" id="IPR007569">
    <property type="entry name" value="DUF559"/>
</dbReference>
<dbReference type="Pfam" id="PF04480">
    <property type="entry name" value="DUF559"/>
    <property type="match status" value="1"/>
</dbReference>
<name>A0A921EMG9_9ACTN</name>
<evidence type="ECO:0000313" key="3">
    <source>
        <dbReference type="Proteomes" id="UP000712713"/>
    </source>
</evidence>
<keyword evidence="2" id="KW-0378">Hydrolase</keyword>
<organism evidence="2 3">
    <name type="scientific">Tessaracoccus flavescens</name>
    <dbReference type="NCBI Taxonomy" id="399497"/>
    <lineage>
        <taxon>Bacteria</taxon>
        <taxon>Bacillati</taxon>
        <taxon>Actinomycetota</taxon>
        <taxon>Actinomycetes</taxon>
        <taxon>Propionibacteriales</taxon>
        <taxon>Propionibacteriaceae</taxon>
        <taxon>Tessaracoccus</taxon>
    </lineage>
</organism>
<accession>A0A921EMG9</accession>
<dbReference type="AlphaFoldDB" id="A0A921EMG9"/>
<proteinExistence type="predicted"/>
<sequence>MRSELRDILDQEGFVSTARHPHLARAVEYCVSRGTLVKLIGSSYALAGREPTFDVRIAAARAARPNSVFVRDTSARLSWWPTLPVDAIQLAEAARRAGGKGYKVERREVPPELKVWTGQHFITAPALSVLDLTDTLGGNAIDEALRRKAVTILGLRRALSLTSGRRGNGERARLLRESREQPWSYLEREAHIRLRRARIGGWFANHRVAVGWKTYFVDVALPEHNLAVELDGWEHHGSHDSFISDRIRWNDLTIAGWTLLNFTAATIGNLVPTLRQAMALKRSGKTAARRGRSC</sequence>
<keyword evidence="2" id="KW-0540">Nuclease</keyword>
<dbReference type="GO" id="GO:0004519">
    <property type="term" value="F:endonuclease activity"/>
    <property type="evidence" value="ECO:0007669"/>
    <property type="project" value="UniProtKB-KW"/>
</dbReference>
<dbReference type="InterPro" id="IPR011335">
    <property type="entry name" value="Restrct_endonuc-II-like"/>
</dbReference>